<accession>A0A921NU92</accession>
<dbReference type="EMBL" id="PDWK01000060">
    <property type="protein sequence ID" value="KAF1687859.1"/>
    <property type="molecule type" value="Genomic_DNA"/>
</dbReference>
<dbReference type="AlphaFoldDB" id="A0A921NU92"/>
<keyword evidence="3" id="KW-1185">Reference proteome</keyword>
<reference evidence="2" key="1">
    <citation type="submission" date="2017-10" db="EMBL/GenBank/DDBJ databases">
        <title>Whole genome sequencing of members of genus Pseudoxanthomonas.</title>
        <authorList>
            <person name="Kumar S."/>
            <person name="Bansal K."/>
            <person name="Kaur A."/>
            <person name="Patil P."/>
            <person name="Sharma S."/>
            <person name="Patil P.B."/>
        </authorList>
    </citation>
    <scope>NUCLEOTIDE SEQUENCE</scope>
    <source>
        <strain evidence="2">DSM 22914</strain>
    </source>
</reference>
<keyword evidence="1" id="KW-0812">Transmembrane</keyword>
<evidence type="ECO:0000313" key="2">
    <source>
        <dbReference type="EMBL" id="KAF1687859.1"/>
    </source>
</evidence>
<name>A0A921NU92_9GAMM</name>
<organism evidence="2 3">
    <name type="scientific">Pseudoxanthomonas taiwanensis</name>
    <dbReference type="NCBI Taxonomy" id="176598"/>
    <lineage>
        <taxon>Bacteria</taxon>
        <taxon>Pseudomonadati</taxon>
        <taxon>Pseudomonadota</taxon>
        <taxon>Gammaproteobacteria</taxon>
        <taxon>Lysobacterales</taxon>
        <taxon>Lysobacteraceae</taxon>
        <taxon>Pseudoxanthomonas</taxon>
    </lineage>
</organism>
<keyword evidence="1" id="KW-1133">Transmembrane helix</keyword>
<evidence type="ECO:0008006" key="4">
    <source>
        <dbReference type="Google" id="ProtNLM"/>
    </source>
</evidence>
<evidence type="ECO:0000256" key="1">
    <source>
        <dbReference type="SAM" id="Phobius"/>
    </source>
</evidence>
<comment type="caution">
    <text evidence="2">The sequence shown here is derived from an EMBL/GenBank/DDBJ whole genome shotgun (WGS) entry which is preliminary data.</text>
</comment>
<keyword evidence="1" id="KW-0472">Membrane</keyword>
<gene>
    <name evidence="2" type="ORF">CR938_11130</name>
</gene>
<proteinExistence type="predicted"/>
<protein>
    <recommendedName>
        <fullName evidence="4">30S ribosomal protein S3</fullName>
    </recommendedName>
</protein>
<dbReference type="Proteomes" id="UP000717981">
    <property type="component" value="Unassembled WGS sequence"/>
</dbReference>
<evidence type="ECO:0000313" key="3">
    <source>
        <dbReference type="Proteomes" id="UP000717981"/>
    </source>
</evidence>
<feature type="transmembrane region" description="Helical" evidence="1">
    <location>
        <begin position="6"/>
        <end position="24"/>
    </location>
</feature>
<sequence>MDYVLVAVVSLLAVALHVVLYVLVRRWMDRDLALSFAGGDPARRQWMLAQLARARREGVRRRDLPAWLEQAARCMPQEPDPAP</sequence>